<reference evidence="2" key="1">
    <citation type="journal article" date="2022" name="New Phytol.">
        <title>Evolutionary transition to the ectomycorrhizal habit in the genomes of a hyperdiverse lineage of mushroom-forming fungi.</title>
        <authorList>
            <person name="Looney B."/>
            <person name="Miyauchi S."/>
            <person name="Morin E."/>
            <person name="Drula E."/>
            <person name="Courty P.E."/>
            <person name="Kohler A."/>
            <person name="Kuo A."/>
            <person name="LaButti K."/>
            <person name="Pangilinan J."/>
            <person name="Lipzen A."/>
            <person name="Riley R."/>
            <person name="Andreopoulos W."/>
            <person name="He G."/>
            <person name="Johnson J."/>
            <person name="Nolan M."/>
            <person name="Tritt A."/>
            <person name="Barry K.W."/>
            <person name="Grigoriev I.V."/>
            <person name="Nagy L.G."/>
            <person name="Hibbett D."/>
            <person name="Henrissat B."/>
            <person name="Matheny P.B."/>
            <person name="Labbe J."/>
            <person name="Martin F.M."/>
        </authorList>
    </citation>
    <scope>NUCLEOTIDE SEQUENCE</scope>
    <source>
        <strain evidence="2">BPL690</strain>
    </source>
</reference>
<organism evidence="2 3">
    <name type="scientific">Multifurca ochricompacta</name>
    <dbReference type="NCBI Taxonomy" id="376703"/>
    <lineage>
        <taxon>Eukaryota</taxon>
        <taxon>Fungi</taxon>
        <taxon>Dikarya</taxon>
        <taxon>Basidiomycota</taxon>
        <taxon>Agaricomycotina</taxon>
        <taxon>Agaricomycetes</taxon>
        <taxon>Russulales</taxon>
        <taxon>Russulaceae</taxon>
        <taxon>Multifurca</taxon>
    </lineage>
</organism>
<evidence type="ECO:0000256" key="1">
    <source>
        <dbReference type="SAM" id="MobiDB-lite"/>
    </source>
</evidence>
<sequence>MSKSIQDRPTISQIEPVYDHVPSPSPSTLLRSTHTEYLTPIANGPTATTAITTSYQSLDHLISPVLPLPPPNLMKATRSARRIVTTPPHPVEAHKPALREDLSWSVKGMYRLLDLITEQGSSGIVHKVVVPQQSLRAFVNTLSPGAYSSITNVNFQVLDNLMFKPIGIYGSKEEIVRFLYKISAVDKKVAQMLLKKQNDSMTKDASPILRTGLYVVRSFASTASEQAYILYWPEDTTWDDQTASPIQRNRVMFMKYLTRLCDQLVCLLSKAHSQAIIWGDDDAKRNDGDDVLSYSRNEDPEQLLRSEAIKIKDQEENIVARPGFMINTTLLTKKSAPPGVHTNPRISSPIPLNGEEVQGFMTAKFRPAKTFLKPFIHDRQSASQIRLLLGDAALCLSETLGDTSLKTMLDLIAQFPEECKAWERKRNEITKRFRKDRARREVKSEERELGTLRSEFIREIEGLSRQRSRSRRFICVDSFEIKREHFYSPDYYLIHGRQESLQEEMIEYHVYLLRFPIEEKQILQLDPSYVPTPVLDEQSSQPWRVSSQTPVNYVHLLKGDQIIVVIVDSEGWALVFVDHLSRIHTVIQQRSCVERLNLGTISQTFIFAFDESKDMLAIYASARMQLHIVSLNAFLGAGLSGLRRLSQWRSRSSHEPIDLLQFYHHRVSIIHLCFVHGSQEILFVDSSARAAVFSLTTPTPQPRYPSSRLEIDYRLLQSKTPPLQLPQGEAGSLL</sequence>
<dbReference type="AlphaFoldDB" id="A0AAD4M1R3"/>
<feature type="compositionally biased region" description="Polar residues" evidence="1">
    <location>
        <begin position="1"/>
        <end position="13"/>
    </location>
</feature>
<dbReference type="Proteomes" id="UP001203297">
    <property type="component" value="Unassembled WGS sequence"/>
</dbReference>
<keyword evidence="3" id="KW-1185">Reference proteome</keyword>
<proteinExistence type="predicted"/>
<accession>A0AAD4M1R3</accession>
<evidence type="ECO:0000313" key="2">
    <source>
        <dbReference type="EMBL" id="KAI0296531.1"/>
    </source>
</evidence>
<feature type="region of interest" description="Disordered" evidence="1">
    <location>
        <begin position="1"/>
        <end position="26"/>
    </location>
</feature>
<name>A0AAD4M1R3_9AGAM</name>
<evidence type="ECO:0000313" key="3">
    <source>
        <dbReference type="Proteomes" id="UP001203297"/>
    </source>
</evidence>
<protein>
    <submittedName>
        <fullName evidence="2">Uncharacterized protein</fullName>
    </submittedName>
</protein>
<gene>
    <name evidence="2" type="ORF">B0F90DRAFT_1035697</name>
</gene>
<dbReference type="EMBL" id="WTXG01000048">
    <property type="protein sequence ID" value="KAI0296531.1"/>
    <property type="molecule type" value="Genomic_DNA"/>
</dbReference>
<comment type="caution">
    <text evidence="2">The sequence shown here is derived from an EMBL/GenBank/DDBJ whole genome shotgun (WGS) entry which is preliminary data.</text>
</comment>